<evidence type="ECO:0000256" key="5">
    <source>
        <dbReference type="ARBA" id="ARBA00022741"/>
    </source>
</evidence>
<dbReference type="InterPro" id="IPR036890">
    <property type="entry name" value="HATPase_C_sf"/>
</dbReference>
<keyword evidence="5" id="KW-0547">Nucleotide-binding</keyword>
<keyword evidence="6 12" id="KW-0418">Kinase</keyword>
<evidence type="ECO:0000313" key="12">
    <source>
        <dbReference type="EMBL" id="MCK9875594.1"/>
    </source>
</evidence>
<dbReference type="EMBL" id="JALKFT010000005">
    <property type="protein sequence ID" value="MCK9875594.1"/>
    <property type="molecule type" value="Genomic_DNA"/>
</dbReference>
<evidence type="ECO:0000256" key="1">
    <source>
        <dbReference type="ARBA" id="ARBA00000085"/>
    </source>
</evidence>
<evidence type="ECO:0000256" key="3">
    <source>
        <dbReference type="ARBA" id="ARBA00022553"/>
    </source>
</evidence>
<comment type="catalytic activity">
    <reaction evidence="1">
        <text>ATP + protein L-histidine = ADP + protein N-phospho-L-histidine.</text>
        <dbReference type="EC" id="2.7.13.3"/>
    </reaction>
</comment>
<sequence>MADAARRTARWAAEVLRLVVAAAVVIGGSAGASHDVESGRQLDAAAFVLLGLLTGTVLLRERSPLMMVVVAAPVLGVYLGAGYPHGPSFAPLVVALLSLGLHRDRRMAWWAAGGAAVLVLAGTTVAAVRQEPASGWGWSVRVLVVILVCGVPTLIGILLRGSRGAAARAKEEATLRRIEQERLRLAREVHDVVGHSLSVISLRAAVALHVLDRRPEQAQLALEAIRRTSVDALEELRATLTLSRAGTLSRVGPLSPSLSPATAAAPAPAPAPAAATAAAAGPGPGTSEPRASEVDAPAPPLTGLRRLSSLVDEVRLCGIPVELRLGGVPEQLEHLPLDVDLAAFRIIQESLTNVLRHTARGTTRVEVVVTLAEQRLTLEVVDHVLDQIPPVVDDVAPVGHGLTGLRERTAELGGTMSAGPVADGWRVHAVLPARAQPHSGAPSLAAPPPGARPVEAAPRRRGVS</sequence>
<feature type="transmembrane region" description="Helical" evidence="10">
    <location>
        <begin position="107"/>
        <end position="128"/>
    </location>
</feature>
<evidence type="ECO:0000256" key="8">
    <source>
        <dbReference type="ARBA" id="ARBA00023012"/>
    </source>
</evidence>
<dbReference type="Pfam" id="PF07730">
    <property type="entry name" value="HisKA_3"/>
    <property type="match status" value="1"/>
</dbReference>
<feature type="domain" description="Signal transduction histidine kinase subgroup 3 dimerisation and phosphoacceptor" evidence="11">
    <location>
        <begin position="181"/>
        <end position="245"/>
    </location>
</feature>
<dbReference type="EC" id="2.7.13.3" evidence="2"/>
<keyword evidence="10" id="KW-1133">Transmembrane helix</keyword>
<feature type="region of interest" description="Disordered" evidence="9">
    <location>
        <begin position="436"/>
        <end position="464"/>
    </location>
</feature>
<feature type="region of interest" description="Disordered" evidence="9">
    <location>
        <begin position="248"/>
        <end position="302"/>
    </location>
</feature>
<keyword evidence="7" id="KW-0067">ATP-binding</keyword>
<keyword evidence="4" id="KW-0808">Transferase</keyword>
<keyword evidence="13" id="KW-1185">Reference proteome</keyword>
<feature type="transmembrane region" description="Helical" evidence="10">
    <location>
        <begin position="66"/>
        <end position="83"/>
    </location>
</feature>
<organism evidence="12 13">
    <name type="scientific">Frankia umida</name>
    <dbReference type="NCBI Taxonomy" id="573489"/>
    <lineage>
        <taxon>Bacteria</taxon>
        <taxon>Bacillati</taxon>
        <taxon>Actinomycetota</taxon>
        <taxon>Actinomycetes</taxon>
        <taxon>Frankiales</taxon>
        <taxon>Frankiaceae</taxon>
        <taxon>Frankia</taxon>
    </lineage>
</organism>
<feature type="transmembrane region" description="Helical" evidence="10">
    <location>
        <begin position="12"/>
        <end position="30"/>
    </location>
</feature>
<dbReference type="Gene3D" id="3.30.565.10">
    <property type="entry name" value="Histidine kinase-like ATPase, C-terminal domain"/>
    <property type="match status" value="1"/>
</dbReference>
<dbReference type="InterPro" id="IPR011712">
    <property type="entry name" value="Sig_transdc_His_kin_sub3_dim/P"/>
</dbReference>
<accession>A0ABT0JVN8</accession>
<keyword evidence="10" id="KW-0812">Transmembrane</keyword>
<evidence type="ECO:0000256" key="10">
    <source>
        <dbReference type="SAM" id="Phobius"/>
    </source>
</evidence>
<dbReference type="InterPro" id="IPR050482">
    <property type="entry name" value="Sensor_HK_TwoCompSys"/>
</dbReference>
<evidence type="ECO:0000256" key="6">
    <source>
        <dbReference type="ARBA" id="ARBA00022777"/>
    </source>
</evidence>
<proteinExistence type="predicted"/>
<gene>
    <name evidence="12" type="ORF">MXD59_07390</name>
</gene>
<dbReference type="PANTHER" id="PTHR24421:SF10">
    <property type="entry name" value="NITRATE_NITRITE SENSOR PROTEIN NARQ"/>
    <property type="match status" value="1"/>
</dbReference>
<feature type="transmembrane region" description="Helical" evidence="10">
    <location>
        <begin position="42"/>
        <end position="59"/>
    </location>
</feature>
<dbReference type="RefSeq" id="WP_248824019.1">
    <property type="nucleotide sequence ID" value="NZ_JALKFT010000005.1"/>
</dbReference>
<name>A0ABT0JVN8_9ACTN</name>
<dbReference type="SUPFAM" id="SSF55874">
    <property type="entry name" value="ATPase domain of HSP90 chaperone/DNA topoisomerase II/histidine kinase"/>
    <property type="match status" value="1"/>
</dbReference>
<protein>
    <recommendedName>
        <fullName evidence="2">histidine kinase</fullName>
        <ecNumber evidence="2">2.7.13.3</ecNumber>
    </recommendedName>
</protein>
<evidence type="ECO:0000256" key="2">
    <source>
        <dbReference type="ARBA" id="ARBA00012438"/>
    </source>
</evidence>
<evidence type="ECO:0000259" key="11">
    <source>
        <dbReference type="Pfam" id="PF07730"/>
    </source>
</evidence>
<evidence type="ECO:0000256" key="7">
    <source>
        <dbReference type="ARBA" id="ARBA00022840"/>
    </source>
</evidence>
<dbReference type="Gene3D" id="1.20.5.1930">
    <property type="match status" value="1"/>
</dbReference>
<evidence type="ECO:0000256" key="9">
    <source>
        <dbReference type="SAM" id="MobiDB-lite"/>
    </source>
</evidence>
<keyword evidence="10" id="KW-0472">Membrane</keyword>
<feature type="transmembrane region" description="Helical" evidence="10">
    <location>
        <begin position="140"/>
        <end position="159"/>
    </location>
</feature>
<dbReference type="CDD" id="cd16917">
    <property type="entry name" value="HATPase_UhpB-NarQ-NarX-like"/>
    <property type="match status" value="1"/>
</dbReference>
<dbReference type="GO" id="GO:0016301">
    <property type="term" value="F:kinase activity"/>
    <property type="evidence" value="ECO:0007669"/>
    <property type="project" value="UniProtKB-KW"/>
</dbReference>
<keyword evidence="8" id="KW-0902">Two-component regulatory system</keyword>
<feature type="compositionally biased region" description="Low complexity" evidence="9">
    <location>
        <begin position="260"/>
        <end position="281"/>
    </location>
</feature>
<dbReference type="Proteomes" id="UP001201873">
    <property type="component" value="Unassembled WGS sequence"/>
</dbReference>
<evidence type="ECO:0000313" key="13">
    <source>
        <dbReference type="Proteomes" id="UP001201873"/>
    </source>
</evidence>
<reference evidence="12 13" key="1">
    <citation type="submission" date="2022-04" db="EMBL/GenBank/DDBJ databases">
        <title>Genome diversity in the genus Frankia.</title>
        <authorList>
            <person name="Carlos-Shanley C."/>
            <person name="Hahn D."/>
        </authorList>
    </citation>
    <scope>NUCLEOTIDE SEQUENCE [LARGE SCALE GENOMIC DNA]</scope>
    <source>
        <strain evidence="12 13">Ag45/Mut15</strain>
    </source>
</reference>
<evidence type="ECO:0000256" key="4">
    <source>
        <dbReference type="ARBA" id="ARBA00022679"/>
    </source>
</evidence>
<comment type="caution">
    <text evidence="12">The sequence shown here is derived from an EMBL/GenBank/DDBJ whole genome shotgun (WGS) entry which is preliminary data.</text>
</comment>
<dbReference type="PANTHER" id="PTHR24421">
    <property type="entry name" value="NITRATE/NITRITE SENSOR PROTEIN NARX-RELATED"/>
    <property type="match status" value="1"/>
</dbReference>
<keyword evidence="3" id="KW-0597">Phosphoprotein</keyword>